<protein>
    <submittedName>
        <fullName evidence="2">CoA transferase</fullName>
    </submittedName>
</protein>
<dbReference type="EMBL" id="RDSR01000014">
    <property type="protein sequence ID" value="RNE62073.1"/>
    <property type="molecule type" value="Genomic_DNA"/>
</dbReference>
<dbReference type="PANTHER" id="PTHR48207">
    <property type="entry name" value="SUCCINATE--HYDROXYMETHYLGLUTARATE COA-TRANSFERASE"/>
    <property type="match status" value="1"/>
</dbReference>
<dbReference type="InterPro" id="IPR044855">
    <property type="entry name" value="CoA-Trfase_III_dom3_sf"/>
</dbReference>
<accession>A0A3M8L9A2</accession>
<dbReference type="Pfam" id="PF02515">
    <property type="entry name" value="CoA_transf_3"/>
    <property type="match status" value="1"/>
</dbReference>
<dbReference type="PANTHER" id="PTHR48207:SF3">
    <property type="entry name" value="SUCCINATE--HYDROXYMETHYLGLUTARATE COA-TRANSFERASE"/>
    <property type="match status" value="1"/>
</dbReference>
<dbReference type="AlphaFoldDB" id="A0A3M8L9A2"/>
<dbReference type="InterPro" id="IPR050483">
    <property type="entry name" value="CoA-transferase_III_domain"/>
</dbReference>
<dbReference type="Proteomes" id="UP000279859">
    <property type="component" value="Unassembled WGS sequence"/>
</dbReference>
<dbReference type="RefSeq" id="WP_123045994.1">
    <property type="nucleotide sequence ID" value="NZ_RDSR01000014.1"/>
</dbReference>
<dbReference type="GO" id="GO:0008410">
    <property type="term" value="F:CoA-transferase activity"/>
    <property type="evidence" value="ECO:0007669"/>
    <property type="project" value="TreeGrafter"/>
</dbReference>
<dbReference type="InterPro" id="IPR003673">
    <property type="entry name" value="CoA-Trfase_fam_III"/>
</dbReference>
<organism evidence="2 3">
    <name type="scientific">Cryobacterium tepidiphilum</name>
    <dbReference type="NCBI Taxonomy" id="2486026"/>
    <lineage>
        <taxon>Bacteria</taxon>
        <taxon>Bacillati</taxon>
        <taxon>Actinomycetota</taxon>
        <taxon>Actinomycetes</taxon>
        <taxon>Micrococcales</taxon>
        <taxon>Microbacteriaceae</taxon>
        <taxon>Cryobacterium</taxon>
    </lineage>
</organism>
<sequence length="416" mass="43744">MTSPTSLPGDSNLLGGVRVLDLTNVLAGPFASYQLSLLGADVIKVETPGTGDLARQLGADPALNAQKMGASFIAQNAGKRSITVNLKTAAGKEAFTALVKSADVLVENFRPGVLARLGFSGEQLLAIQPTLVYCAVSGFGATGPLRDRPAYDQIIQGLSGMMSSTGTGHTGPMRAGYPLADTLGGTAAAFAISAALYHRARTGAGVVIDISMLETAMTSMGWVVSNYLVAGKEPVPMGNENFTAAPSGTFRTREGLLNIAANEQSQFETLCRLLRAEHLAGDARFSEREPRKRNRDALRDELEAALAEDTAENWERVLSAAGVPVGQVLPVARALEHEQIRHRDLVHHVPFPSTGDEGSVAESDVVAVIGHGIHVNGGTSVPRTGPPRLGQHTDEVLVEVGFTAADILRLRNEGGL</sequence>
<gene>
    <name evidence="2" type="ORF">EEJ31_09105</name>
</gene>
<proteinExistence type="predicted"/>
<keyword evidence="1 2" id="KW-0808">Transferase</keyword>
<dbReference type="InterPro" id="IPR023606">
    <property type="entry name" value="CoA-Trfase_III_dom_1_sf"/>
</dbReference>
<comment type="caution">
    <text evidence="2">The sequence shown here is derived from an EMBL/GenBank/DDBJ whole genome shotgun (WGS) entry which is preliminary data.</text>
</comment>
<evidence type="ECO:0000313" key="3">
    <source>
        <dbReference type="Proteomes" id="UP000279859"/>
    </source>
</evidence>
<evidence type="ECO:0000313" key="2">
    <source>
        <dbReference type="EMBL" id="RNE62073.1"/>
    </source>
</evidence>
<dbReference type="Gene3D" id="3.30.1540.10">
    <property type="entry name" value="formyl-coa transferase, domain 3"/>
    <property type="match status" value="1"/>
</dbReference>
<dbReference type="OrthoDB" id="9797653at2"/>
<keyword evidence="3" id="KW-1185">Reference proteome</keyword>
<dbReference type="SUPFAM" id="SSF89796">
    <property type="entry name" value="CoA-transferase family III (CaiB/BaiF)"/>
    <property type="match status" value="1"/>
</dbReference>
<reference evidence="2 3" key="1">
    <citation type="submission" date="2018-11" db="EMBL/GenBank/DDBJ databases">
        <title>Cryobacterium sp. nov., isolated from rhizosphere soil of lettuce.</title>
        <authorList>
            <person name="Wang Y."/>
        </authorList>
    </citation>
    <scope>NUCLEOTIDE SEQUENCE [LARGE SCALE GENOMIC DNA]</scope>
    <source>
        <strain evidence="2 3">NEAU-85</strain>
    </source>
</reference>
<name>A0A3M8L9A2_9MICO</name>
<dbReference type="Gene3D" id="3.40.50.10540">
    <property type="entry name" value="Crotonobetainyl-coa:carnitine coa-transferase, domain 1"/>
    <property type="match status" value="1"/>
</dbReference>
<evidence type="ECO:0000256" key="1">
    <source>
        <dbReference type="ARBA" id="ARBA00022679"/>
    </source>
</evidence>